<reference evidence="3" key="1">
    <citation type="submission" date="2020-05" db="EMBL/GenBank/DDBJ databases">
        <authorList>
            <person name="Chiriac C."/>
            <person name="Salcher M."/>
            <person name="Ghai R."/>
            <person name="Kavagutti S V."/>
        </authorList>
    </citation>
    <scope>NUCLEOTIDE SEQUENCE</scope>
</reference>
<dbReference type="InterPro" id="IPR036661">
    <property type="entry name" value="Luciferase-like_sf"/>
</dbReference>
<dbReference type="SUPFAM" id="SSF51679">
    <property type="entry name" value="Bacterial luciferase-like"/>
    <property type="match status" value="1"/>
</dbReference>
<feature type="domain" description="Luciferase-like" evidence="2">
    <location>
        <begin position="12"/>
        <end position="163"/>
    </location>
</feature>
<accession>A0A6J6GNN1</accession>
<dbReference type="PANTHER" id="PTHR43244">
    <property type="match status" value="1"/>
</dbReference>
<proteinExistence type="predicted"/>
<gene>
    <name evidence="3" type="ORF">UFOPK1835_00465</name>
</gene>
<dbReference type="GO" id="GO:0016705">
    <property type="term" value="F:oxidoreductase activity, acting on paired donors, with incorporation or reduction of molecular oxygen"/>
    <property type="evidence" value="ECO:0007669"/>
    <property type="project" value="InterPro"/>
</dbReference>
<protein>
    <submittedName>
        <fullName evidence="3">Unannotated protein</fullName>
    </submittedName>
</protein>
<dbReference type="Pfam" id="PF00296">
    <property type="entry name" value="Bac_luciferase"/>
    <property type="match status" value="1"/>
</dbReference>
<dbReference type="PANTHER" id="PTHR43244:SF1">
    <property type="entry name" value="5,10-METHYLENETETRAHYDROMETHANOPTERIN REDUCTASE"/>
    <property type="match status" value="1"/>
</dbReference>
<sequence>MEISVGITPGPQAVRLAQLAEELGFARAWLYDSAALYEDIWINLAQIAEHTSIDLGTAVLVPNLRHVMTTATAIATIERIAPGRLTCGFGTGLTARWVLGKPALSWASLTTYVTQLRGLLDGKVVDIAGAKAQMIHLPHLAAPRPINTPLLLSALGPKGLGITKDLIGSGIVEGLIDTEGIEGDWGRHVQMVSGTVLDPGEDVGASRVREAVGPWFVVGYHYVWQAFPEALAGMPGGPEWLARVESDRPEGERHLAVNEGHVTDISDRDRPLLEAASAETIGAAGWVGDATDIARRVGESAGRGVDEVLYTPSGPDVEREMRAFAAAAIA</sequence>
<keyword evidence="1" id="KW-0560">Oxidoreductase</keyword>
<evidence type="ECO:0000256" key="1">
    <source>
        <dbReference type="ARBA" id="ARBA00023002"/>
    </source>
</evidence>
<evidence type="ECO:0000259" key="2">
    <source>
        <dbReference type="Pfam" id="PF00296"/>
    </source>
</evidence>
<evidence type="ECO:0000313" key="3">
    <source>
        <dbReference type="EMBL" id="CAB4601810.1"/>
    </source>
</evidence>
<dbReference type="InterPro" id="IPR050564">
    <property type="entry name" value="F420-G6PD/mer"/>
</dbReference>
<dbReference type="AlphaFoldDB" id="A0A6J6GNN1"/>
<dbReference type="InterPro" id="IPR011251">
    <property type="entry name" value="Luciferase-like_dom"/>
</dbReference>
<dbReference type="Gene3D" id="3.20.20.30">
    <property type="entry name" value="Luciferase-like domain"/>
    <property type="match status" value="1"/>
</dbReference>
<dbReference type="EMBL" id="CAEZUP010000012">
    <property type="protein sequence ID" value="CAB4601810.1"/>
    <property type="molecule type" value="Genomic_DNA"/>
</dbReference>
<name>A0A6J6GNN1_9ZZZZ</name>
<organism evidence="3">
    <name type="scientific">freshwater metagenome</name>
    <dbReference type="NCBI Taxonomy" id="449393"/>
    <lineage>
        <taxon>unclassified sequences</taxon>
        <taxon>metagenomes</taxon>
        <taxon>ecological metagenomes</taxon>
    </lineage>
</organism>